<feature type="region of interest" description="Disordered" evidence="1">
    <location>
        <begin position="43"/>
        <end position="89"/>
    </location>
</feature>
<gene>
    <name evidence="2" type="ORF">E2C01_016774</name>
</gene>
<dbReference type="Proteomes" id="UP000324222">
    <property type="component" value="Unassembled WGS sequence"/>
</dbReference>
<dbReference type="EMBL" id="VSRR010001244">
    <property type="protein sequence ID" value="MPC23713.1"/>
    <property type="molecule type" value="Genomic_DNA"/>
</dbReference>
<evidence type="ECO:0000313" key="2">
    <source>
        <dbReference type="EMBL" id="MPC23713.1"/>
    </source>
</evidence>
<evidence type="ECO:0000256" key="1">
    <source>
        <dbReference type="SAM" id="MobiDB-lite"/>
    </source>
</evidence>
<proteinExistence type="predicted"/>
<reference evidence="2 3" key="1">
    <citation type="submission" date="2019-05" db="EMBL/GenBank/DDBJ databases">
        <title>Another draft genome of Portunus trituberculatus and its Hox gene families provides insights of decapod evolution.</title>
        <authorList>
            <person name="Jeong J.-H."/>
            <person name="Song I."/>
            <person name="Kim S."/>
            <person name="Choi T."/>
            <person name="Kim D."/>
            <person name="Ryu S."/>
            <person name="Kim W."/>
        </authorList>
    </citation>
    <scope>NUCLEOTIDE SEQUENCE [LARGE SCALE GENOMIC DNA]</scope>
    <source>
        <tissue evidence="2">Muscle</tissue>
    </source>
</reference>
<organism evidence="2 3">
    <name type="scientific">Portunus trituberculatus</name>
    <name type="common">Swimming crab</name>
    <name type="synonym">Neptunus trituberculatus</name>
    <dbReference type="NCBI Taxonomy" id="210409"/>
    <lineage>
        <taxon>Eukaryota</taxon>
        <taxon>Metazoa</taxon>
        <taxon>Ecdysozoa</taxon>
        <taxon>Arthropoda</taxon>
        <taxon>Crustacea</taxon>
        <taxon>Multicrustacea</taxon>
        <taxon>Malacostraca</taxon>
        <taxon>Eumalacostraca</taxon>
        <taxon>Eucarida</taxon>
        <taxon>Decapoda</taxon>
        <taxon>Pleocyemata</taxon>
        <taxon>Brachyura</taxon>
        <taxon>Eubrachyura</taxon>
        <taxon>Portunoidea</taxon>
        <taxon>Portunidae</taxon>
        <taxon>Portuninae</taxon>
        <taxon>Portunus</taxon>
    </lineage>
</organism>
<dbReference type="AlphaFoldDB" id="A0A5B7DRU3"/>
<accession>A0A5B7DRU3</accession>
<protein>
    <submittedName>
        <fullName evidence="2">Uncharacterized protein</fullName>
    </submittedName>
</protein>
<evidence type="ECO:0000313" key="3">
    <source>
        <dbReference type="Proteomes" id="UP000324222"/>
    </source>
</evidence>
<keyword evidence="3" id="KW-1185">Reference proteome</keyword>
<sequence>MVLQQDHLFHAATPPGSSPHLADLPIPPRYLLRLHVLPLPRRTTLNLGRPTNDPHEPPACVYDDLGESCRPSKGPGIASSQFDNPFRDK</sequence>
<feature type="region of interest" description="Disordered" evidence="1">
    <location>
        <begin position="1"/>
        <end position="22"/>
    </location>
</feature>
<comment type="caution">
    <text evidence="2">The sequence shown here is derived from an EMBL/GenBank/DDBJ whole genome shotgun (WGS) entry which is preliminary data.</text>
</comment>
<name>A0A5B7DRU3_PORTR</name>